<evidence type="ECO:0000313" key="3">
    <source>
        <dbReference type="Proteomes" id="UP000234681"/>
    </source>
</evidence>
<evidence type="ECO:0000313" key="2">
    <source>
        <dbReference type="EMBL" id="EDM05907.1"/>
    </source>
</evidence>
<sequence>MERGVKSPLGNSSRPGEWPSVGAGLVRKQASSSPHTAKSRSGPAAGAQGSHQDCPATPRSQRSGGAGLKTEFCRQHQEQQALLFD</sequence>
<feature type="region of interest" description="Disordered" evidence="1">
    <location>
        <begin position="1"/>
        <end position="72"/>
    </location>
</feature>
<organism evidence="2 3">
    <name type="scientific">Rattus norvegicus</name>
    <name type="common">Rat</name>
    <dbReference type="NCBI Taxonomy" id="10116"/>
    <lineage>
        <taxon>Eukaryota</taxon>
        <taxon>Metazoa</taxon>
        <taxon>Chordata</taxon>
        <taxon>Craniata</taxon>
        <taxon>Vertebrata</taxon>
        <taxon>Euteleostomi</taxon>
        <taxon>Mammalia</taxon>
        <taxon>Eutheria</taxon>
        <taxon>Euarchontoglires</taxon>
        <taxon>Glires</taxon>
        <taxon>Rodentia</taxon>
        <taxon>Myomorpha</taxon>
        <taxon>Muroidea</taxon>
        <taxon>Muridae</taxon>
        <taxon>Murinae</taxon>
        <taxon>Rattus</taxon>
    </lineage>
</organism>
<dbReference type="EMBL" id="CH473948">
    <property type="protein sequence ID" value="EDM05907.1"/>
    <property type="molecule type" value="Genomic_DNA"/>
</dbReference>
<name>A6HIQ2_RAT</name>
<gene>
    <name evidence="2" type="ORF">rCG_32816</name>
</gene>
<evidence type="ECO:0000256" key="1">
    <source>
        <dbReference type="SAM" id="MobiDB-lite"/>
    </source>
</evidence>
<dbReference type="AlphaFoldDB" id="A6HIQ2"/>
<reference evidence="2 3" key="1">
    <citation type="submission" date="2005-07" db="EMBL/GenBank/DDBJ databases">
        <authorList>
            <person name="Mural R.J."/>
            <person name="Li P.W."/>
            <person name="Adams M.D."/>
            <person name="Amanatides P.G."/>
            <person name="Baden-Tillson H."/>
            <person name="Barnstead M."/>
            <person name="Chin S.H."/>
            <person name="Dew I."/>
            <person name="Evans C.A."/>
            <person name="Ferriera S."/>
            <person name="Flanigan M."/>
            <person name="Fosler C."/>
            <person name="Glodek A."/>
            <person name="Gu Z."/>
            <person name="Holt R.A."/>
            <person name="Jennings D."/>
            <person name="Kraft C.L."/>
            <person name="Lu F."/>
            <person name="Nguyen T."/>
            <person name="Nusskern D.R."/>
            <person name="Pfannkoch C.M."/>
            <person name="Sitter C."/>
            <person name="Sutton G.G."/>
            <person name="Venter J.C."/>
            <person name="Wang Z."/>
            <person name="Woodage T."/>
            <person name="Zheng X.H."/>
            <person name="Zhong F."/>
        </authorList>
    </citation>
    <scope>NUCLEOTIDE SEQUENCE [LARGE SCALE GENOMIC DNA]</scope>
    <source>
        <strain>BN</strain>
        <strain evidence="3">Sprague-Dawley</strain>
    </source>
</reference>
<proteinExistence type="predicted"/>
<accession>A6HIQ2</accession>
<dbReference type="Proteomes" id="UP000234681">
    <property type="component" value="Chromosome 10"/>
</dbReference>
<protein>
    <submittedName>
        <fullName evidence="2">RCG32816</fullName>
    </submittedName>
</protein>